<dbReference type="OrthoDB" id="5420711at2759"/>
<protein>
    <submittedName>
        <fullName evidence="1">Uncharacterized protein</fullName>
    </submittedName>
</protein>
<proteinExistence type="predicted"/>
<dbReference type="PANTHER" id="PTHR42085:SF1">
    <property type="entry name" value="F-BOX DOMAIN-CONTAINING PROTEIN"/>
    <property type="match status" value="1"/>
</dbReference>
<sequence>MDHKIPQLLLLPVEIRLQIYSYLIVPALDNDGTHNESLFVPIANDHYPTSSRPSLRIRSLEPGSVCALAPELPNKYLVRDFRGQSLYTTFHLAPNPSLHPAILATSRALYADTAPVLYGSVLDFGTNIEAIGPFFGSLRPETRQLVQTVRITKRPQCYDKEYDLLEWQGAMRCLSQLTLCKLELIVMAGRPARVAGVRGSLLGDLGEIRGYEDEEWPGLLEAEGFEWVRSLVGIRGLRELKLVKLEGHSPPPVSKGLERWTDGGALREHLRDKATVDSLRIAGSATFLIAGS</sequence>
<organism evidence="1 2">
    <name type="scientific">Sphaceloma murrayae</name>
    <dbReference type="NCBI Taxonomy" id="2082308"/>
    <lineage>
        <taxon>Eukaryota</taxon>
        <taxon>Fungi</taxon>
        <taxon>Dikarya</taxon>
        <taxon>Ascomycota</taxon>
        <taxon>Pezizomycotina</taxon>
        <taxon>Dothideomycetes</taxon>
        <taxon>Dothideomycetidae</taxon>
        <taxon>Myriangiales</taxon>
        <taxon>Elsinoaceae</taxon>
        <taxon>Sphaceloma</taxon>
    </lineage>
</organism>
<dbReference type="AlphaFoldDB" id="A0A2K1QFT9"/>
<evidence type="ECO:0000313" key="2">
    <source>
        <dbReference type="Proteomes" id="UP000243797"/>
    </source>
</evidence>
<comment type="caution">
    <text evidence="1">The sequence shown here is derived from an EMBL/GenBank/DDBJ whole genome shotgun (WGS) entry which is preliminary data.</text>
</comment>
<dbReference type="EMBL" id="NKHZ01000094">
    <property type="protein sequence ID" value="PNS13740.1"/>
    <property type="molecule type" value="Genomic_DNA"/>
</dbReference>
<gene>
    <name evidence="1" type="ORF">CAC42_3233</name>
</gene>
<reference evidence="1 2" key="1">
    <citation type="submission" date="2017-06" db="EMBL/GenBank/DDBJ databases">
        <title>Draft genome sequence of a variant of Elsinoe murrayae.</title>
        <authorList>
            <person name="Cheng Q."/>
        </authorList>
    </citation>
    <scope>NUCLEOTIDE SEQUENCE [LARGE SCALE GENOMIC DNA]</scope>
    <source>
        <strain evidence="1 2">CQ-2017a</strain>
    </source>
</reference>
<evidence type="ECO:0000313" key="1">
    <source>
        <dbReference type="EMBL" id="PNS13740.1"/>
    </source>
</evidence>
<dbReference type="PANTHER" id="PTHR42085">
    <property type="entry name" value="F-BOX DOMAIN-CONTAINING PROTEIN"/>
    <property type="match status" value="1"/>
</dbReference>
<dbReference type="InParanoid" id="A0A2K1QFT9"/>
<keyword evidence="2" id="KW-1185">Reference proteome</keyword>
<accession>A0A2K1QFT9</accession>
<dbReference type="InterPro" id="IPR038883">
    <property type="entry name" value="AN11006-like"/>
</dbReference>
<dbReference type="Proteomes" id="UP000243797">
    <property type="component" value="Unassembled WGS sequence"/>
</dbReference>
<name>A0A2K1QFT9_9PEZI</name>